<accession>A0ABU7BY20</accession>
<evidence type="ECO:0000256" key="2">
    <source>
        <dbReference type="SAM" id="SignalP"/>
    </source>
</evidence>
<reference evidence="3 4" key="1">
    <citation type="submission" date="2021-07" db="EMBL/GenBank/DDBJ databases">
        <authorList>
            <person name="Palmer J.M."/>
        </authorList>
    </citation>
    <scope>NUCLEOTIDE SEQUENCE [LARGE SCALE GENOMIC DNA]</scope>
    <source>
        <strain evidence="3 4">AT_MEX2019</strain>
        <tissue evidence="3">Muscle</tissue>
    </source>
</reference>
<feature type="region of interest" description="Disordered" evidence="1">
    <location>
        <begin position="29"/>
        <end position="73"/>
    </location>
</feature>
<comment type="caution">
    <text evidence="3">The sequence shown here is derived from an EMBL/GenBank/DDBJ whole genome shotgun (WGS) entry which is preliminary data.</text>
</comment>
<sequence length="261" mass="27616">MVIAQVLLRFFLFALLFVDVHGFPVKGSEVLSRPRDPDDRHHVGSQQGSTTGHSAPSSHRSSGGVSKPVKHLGPPQYVQAQPVPIVLHSALPGAEYTASLEPEQAGSLAGSYLPVQAGYVTGVSEPAHAGYAAGAFVPIQAGYVASPPESGPQAHLPEMAWVIGPKAFEEATTDTQPQETNVSPQLPQAPAALALQSGETSHVVKEAELGNYNQQTEEFGYPSDHMGPGQGFCMGCTLLAPTLPSAKNMRKAKITFRMFII</sequence>
<feature type="compositionally biased region" description="Polar residues" evidence="1">
    <location>
        <begin position="44"/>
        <end position="64"/>
    </location>
</feature>
<dbReference type="Proteomes" id="UP001345963">
    <property type="component" value="Unassembled WGS sequence"/>
</dbReference>
<evidence type="ECO:0000313" key="4">
    <source>
        <dbReference type="Proteomes" id="UP001345963"/>
    </source>
</evidence>
<organism evidence="3 4">
    <name type="scientific">Ataeniobius toweri</name>
    <dbReference type="NCBI Taxonomy" id="208326"/>
    <lineage>
        <taxon>Eukaryota</taxon>
        <taxon>Metazoa</taxon>
        <taxon>Chordata</taxon>
        <taxon>Craniata</taxon>
        <taxon>Vertebrata</taxon>
        <taxon>Euteleostomi</taxon>
        <taxon>Actinopterygii</taxon>
        <taxon>Neopterygii</taxon>
        <taxon>Teleostei</taxon>
        <taxon>Neoteleostei</taxon>
        <taxon>Acanthomorphata</taxon>
        <taxon>Ovalentaria</taxon>
        <taxon>Atherinomorphae</taxon>
        <taxon>Cyprinodontiformes</taxon>
        <taxon>Goodeidae</taxon>
        <taxon>Ataeniobius</taxon>
    </lineage>
</organism>
<proteinExistence type="predicted"/>
<name>A0ABU7BY20_9TELE</name>
<feature type="signal peptide" evidence="2">
    <location>
        <begin position="1"/>
        <end position="22"/>
    </location>
</feature>
<evidence type="ECO:0000256" key="1">
    <source>
        <dbReference type="SAM" id="MobiDB-lite"/>
    </source>
</evidence>
<protein>
    <submittedName>
        <fullName evidence="3">Uncharacterized protein</fullName>
    </submittedName>
</protein>
<feature type="compositionally biased region" description="Basic and acidic residues" evidence="1">
    <location>
        <begin position="32"/>
        <end position="42"/>
    </location>
</feature>
<dbReference type="EMBL" id="JAHUTI010071342">
    <property type="protein sequence ID" value="MED6255572.1"/>
    <property type="molecule type" value="Genomic_DNA"/>
</dbReference>
<keyword evidence="4" id="KW-1185">Reference proteome</keyword>
<evidence type="ECO:0000313" key="3">
    <source>
        <dbReference type="EMBL" id="MED6255572.1"/>
    </source>
</evidence>
<gene>
    <name evidence="3" type="ORF">ATANTOWER_011546</name>
</gene>
<keyword evidence="2" id="KW-0732">Signal</keyword>
<feature type="chain" id="PRO_5045490977" evidence="2">
    <location>
        <begin position="23"/>
        <end position="261"/>
    </location>
</feature>